<accession>A0A834WEP8</accession>
<evidence type="ECO:0000313" key="2">
    <source>
        <dbReference type="Proteomes" id="UP000634136"/>
    </source>
</evidence>
<protein>
    <submittedName>
        <fullName evidence="1">Uncharacterized protein</fullName>
    </submittedName>
</protein>
<dbReference type="Proteomes" id="UP000634136">
    <property type="component" value="Unassembled WGS sequence"/>
</dbReference>
<reference evidence="1" key="1">
    <citation type="submission" date="2020-09" db="EMBL/GenBank/DDBJ databases">
        <title>Genome-Enabled Discovery of Anthraquinone Biosynthesis in Senna tora.</title>
        <authorList>
            <person name="Kang S.-H."/>
            <person name="Pandey R.P."/>
            <person name="Lee C.-M."/>
            <person name="Sim J.-S."/>
            <person name="Jeong J.-T."/>
            <person name="Choi B.-S."/>
            <person name="Jung M."/>
            <person name="Ginzburg D."/>
            <person name="Zhao K."/>
            <person name="Won S.Y."/>
            <person name="Oh T.-J."/>
            <person name="Yu Y."/>
            <person name="Kim N.-H."/>
            <person name="Lee O.R."/>
            <person name="Lee T.-H."/>
            <person name="Bashyal P."/>
            <person name="Kim T.-S."/>
            <person name="Lee W.-H."/>
            <person name="Kawkins C."/>
            <person name="Kim C.-K."/>
            <person name="Kim J.S."/>
            <person name="Ahn B.O."/>
            <person name="Rhee S.Y."/>
            <person name="Sohng J.K."/>
        </authorList>
    </citation>
    <scope>NUCLEOTIDE SEQUENCE</scope>
    <source>
        <tissue evidence="1">Leaf</tissue>
    </source>
</reference>
<dbReference type="AlphaFoldDB" id="A0A834WEP8"/>
<dbReference type="EMBL" id="JAAIUW010000009">
    <property type="protein sequence ID" value="KAF7816591.1"/>
    <property type="molecule type" value="Genomic_DNA"/>
</dbReference>
<evidence type="ECO:0000313" key="1">
    <source>
        <dbReference type="EMBL" id="KAF7816591.1"/>
    </source>
</evidence>
<comment type="caution">
    <text evidence="1">The sequence shown here is derived from an EMBL/GenBank/DDBJ whole genome shotgun (WGS) entry which is preliminary data.</text>
</comment>
<proteinExistence type="predicted"/>
<keyword evidence="2" id="KW-1185">Reference proteome</keyword>
<gene>
    <name evidence="1" type="ORF">G2W53_030560</name>
</gene>
<sequence length="38" mass="4126">MVNYEAGPGPGPGARCLFAEWKGQVVLERVATAHDIER</sequence>
<name>A0A834WEP8_9FABA</name>
<organism evidence="1 2">
    <name type="scientific">Senna tora</name>
    <dbReference type="NCBI Taxonomy" id="362788"/>
    <lineage>
        <taxon>Eukaryota</taxon>
        <taxon>Viridiplantae</taxon>
        <taxon>Streptophyta</taxon>
        <taxon>Embryophyta</taxon>
        <taxon>Tracheophyta</taxon>
        <taxon>Spermatophyta</taxon>
        <taxon>Magnoliopsida</taxon>
        <taxon>eudicotyledons</taxon>
        <taxon>Gunneridae</taxon>
        <taxon>Pentapetalae</taxon>
        <taxon>rosids</taxon>
        <taxon>fabids</taxon>
        <taxon>Fabales</taxon>
        <taxon>Fabaceae</taxon>
        <taxon>Caesalpinioideae</taxon>
        <taxon>Cassia clade</taxon>
        <taxon>Senna</taxon>
    </lineage>
</organism>